<feature type="domain" description="Major facilitator superfamily (MFS) profile" evidence="8">
    <location>
        <begin position="216"/>
        <end position="401"/>
    </location>
</feature>
<feature type="transmembrane region" description="Helical" evidence="7">
    <location>
        <begin position="88"/>
        <end position="115"/>
    </location>
</feature>
<gene>
    <name evidence="9" type="ORF">CF165_21625</name>
</gene>
<keyword evidence="2" id="KW-0813">Transport</keyword>
<feature type="transmembrane region" description="Helical" evidence="7">
    <location>
        <begin position="278"/>
        <end position="298"/>
    </location>
</feature>
<evidence type="ECO:0000256" key="5">
    <source>
        <dbReference type="ARBA" id="ARBA00022989"/>
    </source>
</evidence>
<dbReference type="Proteomes" id="UP000215199">
    <property type="component" value="Unassembled WGS sequence"/>
</dbReference>
<organism evidence="9 10">
    <name type="scientific">Amycolatopsis vastitatis</name>
    <dbReference type="NCBI Taxonomy" id="1905142"/>
    <lineage>
        <taxon>Bacteria</taxon>
        <taxon>Bacillati</taxon>
        <taxon>Actinomycetota</taxon>
        <taxon>Actinomycetes</taxon>
        <taxon>Pseudonocardiales</taxon>
        <taxon>Pseudonocardiaceae</taxon>
        <taxon>Amycolatopsis</taxon>
    </lineage>
</organism>
<dbReference type="Pfam" id="PF05977">
    <property type="entry name" value="MFS_3"/>
    <property type="match status" value="1"/>
</dbReference>
<accession>A0A229T4V9</accession>
<evidence type="ECO:0000256" key="6">
    <source>
        <dbReference type="ARBA" id="ARBA00023136"/>
    </source>
</evidence>
<protein>
    <submittedName>
        <fullName evidence="9">MFS transporter</fullName>
    </submittedName>
</protein>
<evidence type="ECO:0000256" key="4">
    <source>
        <dbReference type="ARBA" id="ARBA00022692"/>
    </source>
</evidence>
<dbReference type="OrthoDB" id="145388at2"/>
<reference evidence="10" key="1">
    <citation type="submission" date="2017-07" db="EMBL/GenBank/DDBJ databases">
        <title>Comparative genome mining reveals phylogenetic distribution patterns of secondary metabolites in Amycolatopsis.</title>
        <authorList>
            <person name="Adamek M."/>
            <person name="Alanjary M."/>
            <person name="Sales-Ortells H."/>
            <person name="Goodfellow M."/>
            <person name="Bull A.T."/>
            <person name="Kalinowski J."/>
            <person name="Ziemert N."/>
        </authorList>
    </citation>
    <scope>NUCLEOTIDE SEQUENCE [LARGE SCALE GENOMIC DNA]</scope>
    <source>
        <strain evidence="10">H5</strain>
    </source>
</reference>
<keyword evidence="5 7" id="KW-1133">Transmembrane helix</keyword>
<evidence type="ECO:0000313" key="10">
    <source>
        <dbReference type="Proteomes" id="UP000215199"/>
    </source>
</evidence>
<evidence type="ECO:0000256" key="3">
    <source>
        <dbReference type="ARBA" id="ARBA00022475"/>
    </source>
</evidence>
<evidence type="ECO:0000256" key="7">
    <source>
        <dbReference type="SAM" id="Phobius"/>
    </source>
</evidence>
<feature type="transmembrane region" description="Helical" evidence="7">
    <location>
        <begin position="373"/>
        <end position="395"/>
    </location>
</feature>
<dbReference type="EMBL" id="NMUL01000021">
    <property type="protein sequence ID" value="OXM65971.1"/>
    <property type="molecule type" value="Genomic_DNA"/>
</dbReference>
<evidence type="ECO:0000256" key="2">
    <source>
        <dbReference type="ARBA" id="ARBA00022448"/>
    </source>
</evidence>
<feature type="transmembrane region" description="Helical" evidence="7">
    <location>
        <begin position="304"/>
        <end position="324"/>
    </location>
</feature>
<dbReference type="PANTHER" id="PTHR23513:SF6">
    <property type="entry name" value="MAJOR FACILITATOR SUPERFAMILY ASSOCIATED DOMAIN-CONTAINING PROTEIN"/>
    <property type="match status" value="1"/>
</dbReference>
<dbReference type="SUPFAM" id="SSF103473">
    <property type="entry name" value="MFS general substrate transporter"/>
    <property type="match status" value="1"/>
</dbReference>
<feature type="transmembrane region" description="Helical" evidence="7">
    <location>
        <begin position="17"/>
        <end position="42"/>
    </location>
</feature>
<keyword evidence="6 7" id="KW-0472">Membrane</keyword>
<keyword evidence="10" id="KW-1185">Reference proteome</keyword>
<keyword evidence="3" id="KW-1003">Cell membrane</keyword>
<dbReference type="CDD" id="cd06173">
    <property type="entry name" value="MFS_MefA_like"/>
    <property type="match status" value="1"/>
</dbReference>
<dbReference type="GO" id="GO:0022857">
    <property type="term" value="F:transmembrane transporter activity"/>
    <property type="evidence" value="ECO:0007669"/>
    <property type="project" value="InterPro"/>
</dbReference>
<comment type="subcellular location">
    <subcellularLocation>
        <location evidence="1">Cell membrane</location>
        <topology evidence="1">Multi-pass membrane protein</topology>
    </subcellularLocation>
</comment>
<dbReference type="GO" id="GO:0005886">
    <property type="term" value="C:plasma membrane"/>
    <property type="evidence" value="ECO:0007669"/>
    <property type="project" value="UniProtKB-SubCell"/>
</dbReference>
<feature type="transmembrane region" description="Helical" evidence="7">
    <location>
        <begin position="344"/>
        <end position="367"/>
    </location>
</feature>
<dbReference type="InterPro" id="IPR010290">
    <property type="entry name" value="TM_effector"/>
</dbReference>
<dbReference type="Gene3D" id="1.20.1250.20">
    <property type="entry name" value="MFS general substrate transporter like domains"/>
    <property type="match status" value="1"/>
</dbReference>
<dbReference type="InterPro" id="IPR020846">
    <property type="entry name" value="MFS_dom"/>
</dbReference>
<sequence length="401" mass="41186">MTRTDAKPRLPRAYLRLWWATGIDSFGTGAFTAAVPLLAVTVTRDPRLVSLVATAAYLPWLLLSLPAGSLADRHDRAGLMWRAQAVQAALAGTAAVVVACGGASVPLLVVTAFGLGAGDVVFSMAAQAILPDLVAKPLLPRANGRQQAITTFTEQFAGPPAGSMLFGVAVALPFGLDAVSFALSAVLVATVPRRVRDVRPHSGLREGVAWLARHRLLRTIALLLGVNTFAGQLANVTLVLLATQILDVSPRGYGLLLAGAALGSVLGGLVSSRVVARIGNLPALLTALAVNVGAFAGIGLSSGAVLLGAFLALNGFVTTLWNVVTAGLRQQLVPSALLGRVTSVYRLVGWGLIPVGALTGGLVAHGLGLRAPYLVAAAVRGIALVAALPVLIRALRADRPL</sequence>
<comment type="caution">
    <text evidence="9">The sequence shown here is derived from an EMBL/GenBank/DDBJ whole genome shotgun (WGS) entry which is preliminary data.</text>
</comment>
<dbReference type="InterPro" id="IPR036259">
    <property type="entry name" value="MFS_trans_sf"/>
</dbReference>
<evidence type="ECO:0000259" key="8">
    <source>
        <dbReference type="PROSITE" id="PS50850"/>
    </source>
</evidence>
<dbReference type="PROSITE" id="PS50850">
    <property type="entry name" value="MFS"/>
    <property type="match status" value="1"/>
</dbReference>
<dbReference type="AlphaFoldDB" id="A0A229T4V9"/>
<name>A0A229T4V9_9PSEU</name>
<proteinExistence type="predicted"/>
<feature type="transmembrane region" description="Helical" evidence="7">
    <location>
        <begin position="252"/>
        <end position="271"/>
    </location>
</feature>
<keyword evidence="4 7" id="KW-0812">Transmembrane</keyword>
<dbReference type="RefSeq" id="WP_093949333.1">
    <property type="nucleotide sequence ID" value="NZ_NMUL01000021.1"/>
</dbReference>
<feature type="transmembrane region" description="Helical" evidence="7">
    <location>
        <begin position="164"/>
        <end position="189"/>
    </location>
</feature>
<evidence type="ECO:0000313" key="9">
    <source>
        <dbReference type="EMBL" id="OXM65971.1"/>
    </source>
</evidence>
<feature type="transmembrane region" description="Helical" evidence="7">
    <location>
        <begin position="48"/>
        <end position="67"/>
    </location>
</feature>
<feature type="transmembrane region" description="Helical" evidence="7">
    <location>
        <begin position="220"/>
        <end position="246"/>
    </location>
</feature>
<dbReference type="PANTHER" id="PTHR23513">
    <property type="entry name" value="INTEGRAL MEMBRANE EFFLUX PROTEIN-RELATED"/>
    <property type="match status" value="1"/>
</dbReference>
<evidence type="ECO:0000256" key="1">
    <source>
        <dbReference type="ARBA" id="ARBA00004651"/>
    </source>
</evidence>